<feature type="compositionally biased region" description="Basic and acidic residues" evidence="1">
    <location>
        <begin position="28"/>
        <end position="43"/>
    </location>
</feature>
<protein>
    <submittedName>
        <fullName evidence="2">Uncharacterized protein</fullName>
    </submittedName>
</protein>
<proteinExistence type="predicted"/>
<name>A0ABC8KCJ6_ERUVS</name>
<sequence>MVHHTRLQNDVGAAQSSESPPCELARLNSKEECQKDDKTENEHGLINSARSQDSGIRTENEHGLAVASSVMSQVSDIQPSVAIRLPAGFDDCRKETEEALMQTSASSVQEQKEILQQLSGKSVEESCIIVDRDELHCVFPDRKENDKHKPYQNIRDGISSRMKQNREKAYKHLALQWYAEDVVNGRECGDNPKQIEENLSSEESEWELL</sequence>
<evidence type="ECO:0000313" key="2">
    <source>
        <dbReference type="EMBL" id="CAH8355598.1"/>
    </source>
</evidence>
<feature type="compositionally biased region" description="Acidic residues" evidence="1">
    <location>
        <begin position="199"/>
        <end position="209"/>
    </location>
</feature>
<organism evidence="2 3">
    <name type="scientific">Eruca vesicaria subsp. sativa</name>
    <name type="common">Garden rocket</name>
    <name type="synonym">Eruca sativa</name>
    <dbReference type="NCBI Taxonomy" id="29727"/>
    <lineage>
        <taxon>Eukaryota</taxon>
        <taxon>Viridiplantae</taxon>
        <taxon>Streptophyta</taxon>
        <taxon>Embryophyta</taxon>
        <taxon>Tracheophyta</taxon>
        <taxon>Spermatophyta</taxon>
        <taxon>Magnoliopsida</taxon>
        <taxon>eudicotyledons</taxon>
        <taxon>Gunneridae</taxon>
        <taxon>Pentapetalae</taxon>
        <taxon>rosids</taxon>
        <taxon>malvids</taxon>
        <taxon>Brassicales</taxon>
        <taxon>Brassicaceae</taxon>
        <taxon>Brassiceae</taxon>
        <taxon>Eruca</taxon>
    </lineage>
</organism>
<evidence type="ECO:0000256" key="1">
    <source>
        <dbReference type="SAM" id="MobiDB-lite"/>
    </source>
</evidence>
<dbReference type="EMBL" id="CAKOAT010209599">
    <property type="protein sequence ID" value="CAH8355598.1"/>
    <property type="molecule type" value="Genomic_DNA"/>
</dbReference>
<dbReference type="PANTHER" id="PTHR34659:SF8">
    <property type="entry name" value="(RAPE) HYPOTHETICAL PROTEIN"/>
    <property type="match status" value="1"/>
</dbReference>
<dbReference type="AlphaFoldDB" id="A0ABC8KCJ6"/>
<reference evidence="2 3" key="1">
    <citation type="submission" date="2022-03" db="EMBL/GenBank/DDBJ databases">
        <authorList>
            <person name="Macdonald S."/>
            <person name="Ahmed S."/>
            <person name="Newling K."/>
        </authorList>
    </citation>
    <scope>NUCLEOTIDE SEQUENCE [LARGE SCALE GENOMIC DNA]</scope>
</reference>
<gene>
    <name evidence="2" type="ORF">ERUC_LOCUS21353</name>
</gene>
<dbReference type="PANTHER" id="PTHR34659">
    <property type="entry name" value="BNAA05G11610D PROTEIN"/>
    <property type="match status" value="1"/>
</dbReference>
<accession>A0ABC8KCJ6</accession>
<evidence type="ECO:0000313" key="3">
    <source>
        <dbReference type="Proteomes" id="UP001642260"/>
    </source>
</evidence>
<comment type="caution">
    <text evidence="2">The sequence shown here is derived from an EMBL/GenBank/DDBJ whole genome shotgun (WGS) entry which is preliminary data.</text>
</comment>
<keyword evidence="3" id="KW-1185">Reference proteome</keyword>
<dbReference type="Proteomes" id="UP001642260">
    <property type="component" value="Unassembled WGS sequence"/>
</dbReference>
<feature type="region of interest" description="Disordered" evidence="1">
    <location>
        <begin position="188"/>
        <end position="209"/>
    </location>
</feature>
<dbReference type="InterPro" id="IPR053273">
    <property type="entry name" value="CST_Regulator"/>
</dbReference>
<feature type="region of interest" description="Disordered" evidence="1">
    <location>
        <begin position="1"/>
        <end position="61"/>
    </location>
</feature>